<dbReference type="PANTHER" id="PTHR21599">
    <property type="entry name" value="GLYCERATE KINASE"/>
    <property type="match status" value="1"/>
</dbReference>
<dbReference type="GO" id="GO:0008887">
    <property type="term" value="F:glycerate kinase activity"/>
    <property type="evidence" value="ECO:0007669"/>
    <property type="project" value="UniProtKB-UniRule"/>
</dbReference>
<dbReference type="InterPro" id="IPR018193">
    <property type="entry name" value="Glyc_kinase_flavodox-like_fold"/>
</dbReference>
<reference evidence="5" key="1">
    <citation type="journal article" date="2020" name="mSystems">
        <title>Genome- and Community-Level Interaction Insights into Carbon Utilization and Element Cycling Functions of Hydrothermarchaeota in Hydrothermal Sediment.</title>
        <authorList>
            <person name="Zhou Z."/>
            <person name="Liu Y."/>
            <person name="Xu W."/>
            <person name="Pan J."/>
            <person name="Luo Z.H."/>
            <person name="Li M."/>
        </authorList>
    </citation>
    <scope>NUCLEOTIDE SEQUENCE [LARGE SCALE GENOMIC DNA]</scope>
    <source>
        <strain evidence="5">SpSt-774</strain>
    </source>
</reference>
<evidence type="ECO:0000256" key="2">
    <source>
        <dbReference type="ARBA" id="ARBA00022679"/>
    </source>
</evidence>
<evidence type="ECO:0000256" key="4">
    <source>
        <dbReference type="PIRNR" id="PIRNR006078"/>
    </source>
</evidence>
<dbReference type="SUPFAM" id="SSF110738">
    <property type="entry name" value="Glycerate kinase I"/>
    <property type="match status" value="1"/>
</dbReference>
<evidence type="ECO:0000313" key="5">
    <source>
        <dbReference type="EMBL" id="HGV98107.1"/>
    </source>
</evidence>
<keyword evidence="2 4" id="KW-0808">Transferase</keyword>
<evidence type="ECO:0000256" key="1">
    <source>
        <dbReference type="ARBA" id="ARBA00006284"/>
    </source>
</evidence>
<dbReference type="PANTHER" id="PTHR21599:SF0">
    <property type="entry name" value="GLYCERATE KINASE"/>
    <property type="match status" value="1"/>
</dbReference>
<gene>
    <name evidence="5" type="ORF">ENV60_07410</name>
</gene>
<keyword evidence="3 4" id="KW-0418">Kinase</keyword>
<dbReference type="NCBIfam" id="TIGR00045">
    <property type="entry name" value="glycerate kinase"/>
    <property type="match status" value="1"/>
</dbReference>
<dbReference type="Pfam" id="PF02595">
    <property type="entry name" value="Gly_kinase"/>
    <property type="match status" value="1"/>
</dbReference>
<dbReference type="InterPro" id="IPR004381">
    <property type="entry name" value="Glycerate_kinase"/>
</dbReference>
<organism evidence="5">
    <name type="scientific">candidate division WOR-3 bacterium</name>
    <dbReference type="NCBI Taxonomy" id="2052148"/>
    <lineage>
        <taxon>Bacteria</taxon>
        <taxon>Bacteria division WOR-3</taxon>
    </lineage>
</organism>
<dbReference type="Gene3D" id="3.90.1510.10">
    <property type="entry name" value="Glycerate kinase, domain 2"/>
    <property type="match status" value="1"/>
</dbReference>
<sequence>MRILICPNSFKGSCTSIDVCHSIARGIRRANPGAKIIEMPIADGGLGTVEILTKYLKGRFINTMVTGASGRTVKAKYSIVPSKKIAIIELAQSAGLHLVPENLRNPLKTTTTGVGELIINSIKKNCKRVIIGVGDSATIDCGIGAMSAMGIRFLDRVLKPVEPNCLGLLSLNKIDDKILKNKFKTIKFTVLTDVSNILTGKNGAIVYASQKGAKKRDLYLIEQALKNFKRVIIRHYGIDLDRIKGSGAAGGIAGGMYAILKAKIVSGFDFFKKITHLENHIKMADLIITGEGMIDKTTFYGKATGEIINICKKYQKPVIIVCGDSPKKFKLEIYGVSKIYTLTEIVKNRNTAIHNAKNLLYKIGYEIGTGIILPKNH</sequence>
<dbReference type="GO" id="GO:0031388">
    <property type="term" value="P:organic acid phosphorylation"/>
    <property type="evidence" value="ECO:0007669"/>
    <property type="project" value="UniProtKB-UniRule"/>
</dbReference>
<dbReference type="EMBL" id="DTGZ01000135">
    <property type="protein sequence ID" value="HGV98107.1"/>
    <property type="molecule type" value="Genomic_DNA"/>
</dbReference>
<comment type="similarity">
    <text evidence="1 4">Belongs to the glycerate kinase type-1 family.</text>
</comment>
<name>A0A7C4TC57_UNCW3</name>
<evidence type="ECO:0000256" key="3">
    <source>
        <dbReference type="ARBA" id="ARBA00022777"/>
    </source>
</evidence>
<dbReference type="PIRSF" id="PIRSF006078">
    <property type="entry name" value="GlxK"/>
    <property type="match status" value="1"/>
</dbReference>
<accession>A0A7C4TC57</accession>
<protein>
    <submittedName>
        <fullName evidence="5">Glycerate kinase</fullName>
    </submittedName>
</protein>
<dbReference type="Gene3D" id="3.40.50.10350">
    <property type="entry name" value="Glycerate kinase, domain 1"/>
    <property type="match status" value="1"/>
</dbReference>
<comment type="caution">
    <text evidence="5">The sequence shown here is derived from an EMBL/GenBank/DDBJ whole genome shotgun (WGS) entry which is preliminary data.</text>
</comment>
<dbReference type="InterPro" id="IPR018197">
    <property type="entry name" value="Glycerate_kinase_RE-like"/>
</dbReference>
<proteinExistence type="inferred from homology"/>
<dbReference type="InterPro" id="IPR036129">
    <property type="entry name" value="Glycerate_kinase_sf"/>
</dbReference>
<dbReference type="AlphaFoldDB" id="A0A7C4TC57"/>